<dbReference type="AlphaFoldDB" id="A0A2Y9B9X9"/>
<dbReference type="Pfam" id="PF06580">
    <property type="entry name" value="His_kinase"/>
    <property type="match status" value="1"/>
</dbReference>
<dbReference type="OrthoDB" id="9809348at2"/>
<evidence type="ECO:0000256" key="3">
    <source>
        <dbReference type="ARBA" id="ARBA00012438"/>
    </source>
</evidence>
<dbReference type="InterPro" id="IPR003594">
    <property type="entry name" value="HATPase_dom"/>
</dbReference>
<dbReference type="PROSITE" id="PS50109">
    <property type="entry name" value="HIS_KIN"/>
    <property type="match status" value="1"/>
</dbReference>
<evidence type="ECO:0000256" key="6">
    <source>
        <dbReference type="ARBA" id="ARBA00022679"/>
    </source>
</evidence>
<evidence type="ECO:0000256" key="9">
    <source>
        <dbReference type="ARBA" id="ARBA00022777"/>
    </source>
</evidence>
<evidence type="ECO:0000313" key="17">
    <source>
        <dbReference type="EMBL" id="PWJ31474.1"/>
    </source>
</evidence>
<dbReference type="GO" id="GO:0000155">
    <property type="term" value="F:phosphorelay sensor kinase activity"/>
    <property type="evidence" value="ECO:0007669"/>
    <property type="project" value="InterPro"/>
</dbReference>
<dbReference type="GO" id="GO:0005524">
    <property type="term" value="F:ATP binding"/>
    <property type="evidence" value="ECO:0007669"/>
    <property type="project" value="UniProtKB-KW"/>
</dbReference>
<evidence type="ECO:0000259" key="15">
    <source>
        <dbReference type="PROSITE" id="PS50109"/>
    </source>
</evidence>
<dbReference type="PROSITE" id="PS50885">
    <property type="entry name" value="HAMP"/>
    <property type="match status" value="1"/>
</dbReference>
<evidence type="ECO:0000259" key="16">
    <source>
        <dbReference type="PROSITE" id="PS50885"/>
    </source>
</evidence>
<dbReference type="InterPro" id="IPR050640">
    <property type="entry name" value="Bact_2-comp_sensor_kinase"/>
</dbReference>
<protein>
    <recommendedName>
        <fullName evidence="3">histidine kinase</fullName>
        <ecNumber evidence="3">2.7.13.3</ecNumber>
    </recommendedName>
</protein>
<evidence type="ECO:0000256" key="14">
    <source>
        <dbReference type="SAM" id="Phobius"/>
    </source>
</evidence>
<evidence type="ECO:0000313" key="18">
    <source>
        <dbReference type="Proteomes" id="UP000245845"/>
    </source>
</evidence>
<dbReference type="GO" id="GO:0005886">
    <property type="term" value="C:plasma membrane"/>
    <property type="evidence" value="ECO:0007669"/>
    <property type="project" value="UniProtKB-SubCell"/>
</dbReference>
<keyword evidence="10" id="KW-0067">ATP-binding</keyword>
<feature type="domain" description="Histidine kinase" evidence="15">
    <location>
        <begin position="462"/>
        <end position="561"/>
    </location>
</feature>
<dbReference type="Pfam" id="PF02518">
    <property type="entry name" value="HATPase_c"/>
    <property type="match status" value="1"/>
</dbReference>
<keyword evidence="11 14" id="KW-1133">Transmembrane helix</keyword>
<evidence type="ECO:0000256" key="4">
    <source>
        <dbReference type="ARBA" id="ARBA00022475"/>
    </source>
</evidence>
<dbReference type="Proteomes" id="UP000245845">
    <property type="component" value="Unassembled WGS sequence"/>
</dbReference>
<keyword evidence="9 17" id="KW-0418">Kinase</keyword>
<comment type="subcellular location">
    <subcellularLocation>
        <location evidence="2">Cell membrane</location>
        <topology evidence="2">Multi-pass membrane protein</topology>
    </subcellularLocation>
</comment>
<feature type="transmembrane region" description="Helical" evidence="14">
    <location>
        <begin position="273"/>
        <end position="297"/>
    </location>
</feature>
<keyword evidence="12" id="KW-0902">Two-component regulatory system</keyword>
<evidence type="ECO:0000256" key="13">
    <source>
        <dbReference type="ARBA" id="ARBA00023136"/>
    </source>
</evidence>
<dbReference type="SMART" id="SM00387">
    <property type="entry name" value="HATPase_c"/>
    <property type="match status" value="1"/>
</dbReference>
<dbReference type="Gene3D" id="3.30.565.10">
    <property type="entry name" value="Histidine kinase-like ATPase, C-terminal domain"/>
    <property type="match status" value="1"/>
</dbReference>
<reference evidence="17 18" key="1">
    <citation type="submission" date="2018-05" db="EMBL/GenBank/DDBJ databases">
        <title>The Hungate 1000. A catalogue of reference genomes from the rumen microbiome.</title>
        <authorList>
            <person name="Kelly W."/>
        </authorList>
    </citation>
    <scope>NUCLEOTIDE SEQUENCE [LARGE SCALE GENOMIC DNA]</scope>
    <source>
        <strain evidence="17 18">NLAE-zl-C242</strain>
    </source>
</reference>
<evidence type="ECO:0000256" key="1">
    <source>
        <dbReference type="ARBA" id="ARBA00000085"/>
    </source>
</evidence>
<dbReference type="PANTHER" id="PTHR34220">
    <property type="entry name" value="SENSOR HISTIDINE KINASE YPDA"/>
    <property type="match status" value="1"/>
</dbReference>
<keyword evidence="18" id="KW-1185">Reference proteome</keyword>
<comment type="caution">
    <text evidence="17">The sequence shown here is derived from an EMBL/GenBank/DDBJ whole genome shotgun (WGS) entry which is preliminary data.</text>
</comment>
<dbReference type="InterPro" id="IPR010559">
    <property type="entry name" value="Sig_transdc_His_kin_internal"/>
</dbReference>
<dbReference type="RefSeq" id="WP_109730171.1">
    <property type="nucleotide sequence ID" value="NZ_BAAACK010000006.1"/>
</dbReference>
<keyword evidence="13 14" id="KW-0472">Membrane</keyword>
<evidence type="ECO:0000256" key="2">
    <source>
        <dbReference type="ARBA" id="ARBA00004651"/>
    </source>
</evidence>
<keyword evidence="8" id="KW-0547">Nucleotide-binding</keyword>
<name>A0A2Y9B9X9_9FIRM</name>
<feature type="domain" description="HAMP" evidence="16">
    <location>
        <begin position="299"/>
        <end position="351"/>
    </location>
</feature>
<keyword evidence="6" id="KW-0808">Transferase</keyword>
<dbReference type="PANTHER" id="PTHR34220:SF11">
    <property type="entry name" value="SENSOR PROTEIN KINASE HPTS"/>
    <property type="match status" value="1"/>
</dbReference>
<dbReference type="InterPro" id="IPR036890">
    <property type="entry name" value="HATPase_C_sf"/>
</dbReference>
<evidence type="ECO:0000256" key="7">
    <source>
        <dbReference type="ARBA" id="ARBA00022692"/>
    </source>
</evidence>
<dbReference type="SMART" id="SM00304">
    <property type="entry name" value="HAMP"/>
    <property type="match status" value="1"/>
</dbReference>
<evidence type="ECO:0000256" key="12">
    <source>
        <dbReference type="ARBA" id="ARBA00023012"/>
    </source>
</evidence>
<evidence type="ECO:0000256" key="11">
    <source>
        <dbReference type="ARBA" id="ARBA00022989"/>
    </source>
</evidence>
<keyword evidence="4" id="KW-1003">Cell membrane</keyword>
<feature type="transmembrane region" description="Helical" evidence="14">
    <location>
        <begin position="18"/>
        <end position="37"/>
    </location>
</feature>
<proteinExistence type="predicted"/>
<organism evidence="17 18">
    <name type="scientific">Faecalicatena orotica</name>
    <dbReference type="NCBI Taxonomy" id="1544"/>
    <lineage>
        <taxon>Bacteria</taxon>
        <taxon>Bacillati</taxon>
        <taxon>Bacillota</taxon>
        <taxon>Clostridia</taxon>
        <taxon>Lachnospirales</taxon>
        <taxon>Lachnospiraceae</taxon>
        <taxon>Faecalicatena</taxon>
    </lineage>
</organism>
<evidence type="ECO:0000256" key="8">
    <source>
        <dbReference type="ARBA" id="ARBA00022741"/>
    </source>
</evidence>
<dbReference type="SUPFAM" id="SSF158472">
    <property type="entry name" value="HAMP domain-like"/>
    <property type="match status" value="1"/>
</dbReference>
<sequence>MNRKILQKYKDLKYRYKIALLTIAAGILPVIIIVAYMQTGMIRQLKERETDSMDKSVNQAVESIENQVQIYENLIDYLSYSQDLRNVLSQKESRDYETYIRYTDVVDPLLEMPLVYHQEIKGITIYSDNIEVAHGTTLIPMSEIRDQEWYSRLTGRSLLEWFVKRGADREIVAARKFYGNEDISAVLEMRLDYAKVLEPFSNLLKDNTGGLVFDAEGNVVYSSYSMEPDYRPEKAESLEYLRENYVCSEQKMSNTDWTFCIYRPEKIITKSTYLLVMRNIPIIGICIILLAALSYFFSKRLVSCLERLTENMNQVHLGFRKVTVHSDSKDEVGTLIRSFSRMMDELDKLISEVYEAKIELQHTEMRALQAQINPHFLYNSLSIINWKAIEAGEDDISRVTLDLSTYYRTSLNRGETMTTVESEVNNIRAYLRIQLIMHDNSFRVIEDVDEAVFGCEIPKLILQPLVENAIDHGLDPSEKDDRQLWIIVKEEQDMLSFIVRDNGNGMPKDQAEQILGYQSPGYGVHNVYDRIKLLYKEKGSVTIESREGEGTSVEICIPKQIDEPQERSGIETA</sequence>
<dbReference type="InterPro" id="IPR003660">
    <property type="entry name" value="HAMP_dom"/>
</dbReference>
<evidence type="ECO:0000256" key="5">
    <source>
        <dbReference type="ARBA" id="ARBA00022553"/>
    </source>
</evidence>
<dbReference type="SUPFAM" id="SSF55874">
    <property type="entry name" value="ATPase domain of HSP90 chaperone/DNA topoisomerase II/histidine kinase"/>
    <property type="match status" value="1"/>
</dbReference>
<keyword evidence="5" id="KW-0597">Phosphoprotein</keyword>
<dbReference type="InterPro" id="IPR005467">
    <property type="entry name" value="His_kinase_dom"/>
</dbReference>
<keyword evidence="7 14" id="KW-0812">Transmembrane</keyword>
<accession>A0A2Y9B9X9</accession>
<dbReference type="EC" id="2.7.13.3" evidence="3"/>
<dbReference type="EMBL" id="QGDL01000002">
    <property type="protein sequence ID" value="PWJ31474.1"/>
    <property type="molecule type" value="Genomic_DNA"/>
</dbReference>
<evidence type="ECO:0000256" key="10">
    <source>
        <dbReference type="ARBA" id="ARBA00022840"/>
    </source>
</evidence>
<dbReference type="CDD" id="cd06225">
    <property type="entry name" value="HAMP"/>
    <property type="match status" value="1"/>
</dbReference>
<comment type="catalytic activity">
    <reaction evidence="1">
        <text>ATP + protein L-histidine = ADP + protein N-phospho-L-histidine.</text>
        <dbReference type="EC" id="2.7.13.3"/>
    </reaction>
</comment>
<gene>
    <name evidence="17" type="ORF">A8806_102332</name>
</gene>
<dbReference type="Gene3D" id="6.10.340.10">
    <property type="match status" value="1"/>
</dbReference>